<evidence type="ECO:0000256" key="3">
    <source>
        <dbReference type="ARBA" id="ARBA00022741"/>
    </source>
</evidence>
<dbReference type="PANTHER" id="PTHR18934:SF99">
    <property type="entry name" value="ATP-DEPENDENT RNA HELICASE DHX37-RELATED"/>
    <property type="match status" value="1"/>
</dbReference>
<dbReference type="GO" id="GO:0007009">
    <property type="term" value="P:plasma membrane organization"/>
    <property type="evidence" value="ECO:0007669"/>
    <property type="project" value="InterPro"/>
</dbReference>
<sequence length="1924" mass="216313">MGKKGYNWKSRAITNVDVDNSTTKKIVLDIQHRAEDYDSCNALVLPSQKRKTKNIDKKVATTRLLSKKRRKQLEKVVERKKKKLQRAALLEDLAKVQATPAELKQYVSLTSLQNKGLKRHFRELETPVEKLKRKADDEEESDSTKITINSIKMSKKKRLAILNNIKQDEAKLDPNIVGFEVNDSNNEEENEEHVPDNTTSNVSNEKTEINEKEGEKNLTKDVNKETTSTKLNNKRESKQSVEIRQQNVPKIHTPAVFIPVNRKSEIQAARLKLPVVAEEQVIVETINENPIVIITGETGSGKTTQVPQFLYEAGYAQNKLIGITEPRRVAAMSMSKRVAEELNLSEKEVSYLIRFEGNVTEETKIKFMTDGVLLKEVQSDFLLTKYSVIILDEAHERSVYTDILIGLLSRIVPLRNKRGNPLKLIIMSATLSVEEFVKNTRLFKIKPPIIEVKARQFPVKIHFNRTTSKDYVNEALQKAIKIHTRLPEGGILIFLTGQQEVHTVVRKLRKSFPLKKNKQPQIKVVKDSEKNEASGALDKECSEKGDSEDDSDDDFDAEEALRRNKRRQKKQIILPTINLDDYSISPTDDTHEDLINVQDDEDNWDEDEDEDEDVIDFKGLTNAQPLWVLPLYSLLPGHKQARVFEPPPEGCRLCVVSTNVAETSLTIPNIRYVVDSGRCKTRLYDKVTGVSTYHIGYASKAAATQRAGRAGRTRPGHCYRNSIYIYIYRFLSHRLYSSAVYDNDFEEYSQSEIQRKPVDDLLLQMKAMNIDKVVNFPFPTPPDIVQLKSAEKRLTILEALQPPSKKEEEIYCTKVTPLGRSIAAFPVSPRYGKMLALSYQHNLSKYTICMVAALSVQEVLIETFDMEGPTKSKWLQKRRYWAGTGNSLLLGDLMVLLRAIGTAEYAGSKGRLLPFCEENGLRHKAVIEIRKLRQQLTNEINLNIPNLNLIIDPKMPLPTDMQAKLLRQIVLAGMADQVAKKVLPDEIKEDQDKAKWKHAYRTPQMEEPVFMHSSCSLRKTSPEWVVYQEIYETNKMYMRGVTAIEPEWLPKFVPMLCRLSEPLVDPPPRYNPKTGKIICRVSGTFGKAGWALPSMDIEHPLTVDGVKWFAYFFLEGQVCPKLKRFVPSLLTTPGSITKSWAKLIPRTQAIVQTLQSQGVLSKDKLIEIWDSDKKCATKEIGTALTRICLRHKAVETRMKSFTSAIMDCLVLPLQEKLEDWKKSLINLDKEHAKEFKKARAELKKRSTDTLRLQKKKARKVQVHLHVQGQSQSHGTCSDVELNRMLESSAAVVQEKRLSLEETERKAVRAALLEERGRFCLLARFLKPVLDEEIAMLMELTHLQEVSDQLQRHAASPHHLPPASEQVITDIKGCDVTQWSLATPPSSPSLSLGSRKSSMCSISSLTSSSSGSCKSHPSPSGHPWHRSLSQPFGVRPASISGITTLRHLTSGSSRDSGFTSQDTLYNQPISEHQVSNVSSLSNQSTGCTVTRPVTTSTWPDLQETSVQYDRQNPGAVNERPHTISSAYEKGHQRPALSVYTFQAPDRDGNSCCHSQPASPVSSSSSCSSSNQQLSRVQLRRNNGGNRPPIPNRCSSLERPTIPVKNEPPGSPRGKPKLPLPAHLAKELASHQLQQPMYVNMHELANLAASRAQEMQLPPPPPPASLTTPGTDKIEVPEKDAGSQTSESSLESSSGYGSQNTLPHSHSLHNQNENTWNVPGAASTLVTRRGSAQQTSRPPPPTRRTSTVITVPPTSSVNEDRGENVCDETENLPPPPAFLLESSSPTVSPTPQSWSSSTCGRTSISDSPPRHSIRELKKICGFAELRTQRSAALRNREFTALWRTVKSESPETERARLSILQEYRPRSLSFQRILNNGGASEEVGKEEQEEEEDISRVLERDRRGSKRRTAGPRKRRAGQNAERSGC</sequence>
<dbReference type="Pfam" id="PF00271">
    <property type="entry name" value="Helicase_C"/>
    <property type="match status" value="1"/>
</dbReference>
<dbReference type="SUPFAM" id="SSF103657">
    <property type="entry name" value="BAR/IMD domain-like"/>
    <property type="match status" value="1"/>
</dbReference>
<evidence type="ECO:0000256" key="1">
    <source>
        <dbReference type="ARBA" id="ARBA00008792"/>
    </source>
</evidence>
<feature type="domain" description="IMD" evidence="11">
    <location>
        <begin position="1177"/>
        <end position="1373"/>
    </location>
</feature>
<accession>A0A836FI59</accession>
<dbReference type="Gene3D" id="3.40.50.300">
    <property type="entry name" value="P-loop containing nucleotide triphosphate hydrolases"/>
    <property type="match status" value="3"/>
</dbReference>
<protein>
    <recommendedName>
        <fullName evidence="2">RNA helicase</fullName>
        <ecNumber evidence="2">3.6.4.13</ecNumber>
    </recommendedName>
</protein>
<dbReference type="InterPro" id="IPR011545">
    <property type="entry name" value="DEAD/DEAH_box_helicase_dom"/>
</dbReference>
<feature type="region of interest" description="Disordered" evidence="8">
    <location>
        <begin position="1875"/>
        <end position="1924"/>
    </location>
</feature>
<keyword evidence="3" id="KW-0547">Nucleotide-binding</keyword>
<dbReference type="InterPro" id="IPR027417">
    <property type="entry name" value="P-loop_NTPase"/>
</dbReference>
<gene>
    <name evidence="12" type="primary">Kz</name>
    <name evidence="12" type="ORF">G6Z76_0003784</name>
</gene>
<comment type="similarity">
    <text evidence="1">Belongs to the DEAD box helicase family. DEAH subfamily.</text>
</comment>
<organism evidence="12 13">
    <name type="scientific">Acromyrmex charruanus</name>
    <dbReference type="NCBI Taxonomy" id="2715315"/>
    <lineage>
        <taxon>Eukaryota</taxon>
        <taxon>Metazoa</taxon>
        <taxon>Ecdysozoa</taxon>
        <taxon>Arthropoda</taxon>
        <taxon>Hexapoda</taxon>
        <taxon>Insecta</taxon>
        <taxon>Pterygota</taxon>
        <taxon>Neoptera</taxon>
        <taxon>Endopterygota</taxon>
        <taxon>Hymenoptera</taxon>
        <taxon>Apocrita</taxon>
        <taxon>Aculeata</taxon>
        <taxon>Formicoidea</taxon>
        <taxon>Formicidae</taxon>
        <taxon>Myrmicinae</taxon>
        <taxon>Acromyrmex</taxon>
    </lineage>
</organism>
<proteinExistence type="inferred from homology"/>
<feature type="non-terminal residue" evidence="12">
    <location>
        <position position="1924"/>
    </location>
</feature>
<evidence type="ECO:0000256" key="5">
    <source>
        <dbReference type="ARBA" id="ARBA00022806"/>
    </source>
</evidence>
<dbReference type="GO" id="GO:0005524">
    <property type="term" value="F:ATP binding"/>
    <property type="evidence" value="ECO:0007669"/>
    <property type="project" value="UniProtKB-KW"/>
</dbReference>
<feature type="compositionally biased region" description="Basic and acidic residues" evidence="8">
    <location>
        <begin position="1670"/>
        <end position="1679"/>
    </location>
</feature>
<feature type="compositionally biased region" description="Polar residues" evidence="8">
    <location>
        <begin position="1490"/>
        <end position="1509"/>
    </location>
</feature>
<feature type="region of interest" description="Disordered" evidence="8">
    <location>
        <begin position="1406"/>
        <end position="1431"/>
    </location>
</feature>
<keyword evidence="4" id="KW-0378">Hydrolase</keyword>
<feature type="compositionally biased region" description="Polar residues" evidence="8">
    <location>
        <begin position="1698"/>
        <end position="1715"/>
    </location>
</feature>
<dbReference type="InterPro" id="IPR011709">
    <property type="entry name" value="DEAD-box_helicase_OB_fold"/>
</dbReference>
<dbReference type="PROSITE" id="PS51194">
    <property type="entry name" value="HELICASE_CTER"/>
    <property type="match status" value="1"/>
</dbReference>
<dbReference type="PANTHER" id="PTHR18934">
    <property type="entry name" value="ATP-DEPENDENT RNA HELICASE"/>
    <property type="match status" value="1"/>
</dbReference>
<dbReference type="SMART" id="SM00487">
    <property type="entry name" value="DEXDc"/>
    <property type="match status" value="1"/>
</dbReference>
<dbReference type="Gene3D" id="1.20.1270.60">
    <property type="entry name" value="Arfaptin homology (AH) domain/BAR domain"/>
    <property type="match status" value="1"/>
</dbReference>
<feature type="compositionally biased region" description="Low complexity" evidence="8">
    <location>
        <begin position="1406"/>
        <end position="1421"/>
    </location>
</feature>
<feature type="compositionally biased region" description="Low complexity" evidence="8">
    <location>
        <begin position="1680"/>
        <end position="1697"/>
    </location>
</feature>
<evidence type="ECO:0000259" key="10">
    <source>
        <dbReference type="PROSITE" id="PS51194"/>
    </source>
</evidence>
<dbReference type="FunFam" id="3.40.50.300:FF:000637">
    <property type="entry name" value="ATP-dependent RNA helicase DHX37/DHR1"/>
    <property type="match status" value="1"/>
</dbReference>
<feature type="non-terminal residue" evidence="12">
    <location>
        <position position="1"/>
    </location>
</feature>
<dbReference type="Pfam" id="PF21010">
    <property type="entry name" value="HA2_C"/>
    <property type="match status" value="1"/>
</dbReference>
<feature type="domain" description="Helicase C-terminal" evidence="10">
    <location>
        <begin position="556"/>
        <end position="769"/>
    </location>
</feature>
<evidence type="ECO:0000313" key="12">
    <source>
        <dbReference type="EMBL" id="KAG5334956.1"/>
    </source>
</evidence>
<evidence type="ECO:0000256" key="7">
    <source>
        <dbReference type="ARBA" id="ARBA00047984"/>
    </source>
</evidence>
<dbReference type="Pfam" id="PF07717">
    <property type="entry name" value="OB_NTP_bind"/>
    <property type="match status" value="1"/>
</dbReference>
<dbReference type="PROSITE" id="PS51192">
    <property type="entry name" value="HELICASE_ATP_BIND_1"/>
    <property type="match status" value="1"/>
</dbReference>
<dbReference type="GO" id="GO:0000462">
    <property type="term" value="P:maturation of SSU-rRNA from tricistronic rRNA transcript (SSU-rRNA, 5.8S rRNA, LSU-rRNA)"/>
    <property type="evidence" value="ECO:0007669"/>
    <property type="project" value="TreeGrafter"/>
</dbReference>
<feature type="region of interest" description="Disordered" evidence="8">
    <location>
        <begin position="1490"/>
        <end position="1518"/>
    </location>
</feature>
<dbReference type="InterPro" id="IPR001650">
    <property type="entry name" value="Helicase_C-like"/>
</dbReference>
<feature type="compositionally biased region" description="Basic residues" evidence="8">
    <location>
        <begin position="1901"/>
        <end position="1915"/>
    </location>
</feature>
<feature type="region of interest" description="Disordered" evidence="8">
    <location>
        <begin position="185"/>
        <end position="243"/>
    </location>
</feature>
<evidence type="ECO:0000259" key="11">
    <source>
        <dbReference type="PROSITE" id="PS51338"/>
    </source>
</evidence>
<dbReference type="CDD" id="cd18791">
    <property type="entry name" value="SF2_C_RHA"/>
    <property type="match status" value="1"/>
</dbReference>
<feature type="region of interest" description="Disordered" evidence="8">
    <location>
        <begin position="1780"/>
        <end position="1807"/>
    </location>
</feature>
<dbReference type="Gene3D" id="1.20.120.1080">
    <property type="match status" value="1"/>
</dbReference>
<comment type="catalytic activity">
    <reaction evidence="7">
        <text>ATP + H2O = ADP + phosphate + H(+)</text>
        <dbReference type="Rhea" id="RHEA:13065"/>
        <dbReference type="ChEBI" id="CHEBI:15377"/>
        <dbReference type="ChEBI" id="CHEBI:15378"/>
        <dbReference type="ChEBI" id="CHEBI:30616"/>
        <dbReference type="ChEBI" id="CHEBI:43474"/>
        <dbReference type="ChEBI" id="CHEBI:456216"/>
        <dbReference type="EC" id="3.6.4.13"/>
    </reaction>
</comment>
<evidence type="ECO:0000256" key="8">
    <source>
        <dbReference type="SAM" id="MobiDB-lite"/>
    </source>
</evidence>
<dbReference type="SUPFAM" id="SSF52540">
    <property type="entry name" value="P-loop containing nucleoside triphosphate hydrolases"/>
    <property type="match status" value="1"/>
</dbReference>
<dbReference type="EMBL" id="JAANIC010004392">
    <property type="protein sequence ID" value="KAG5334956.1"/>
    <property type="molecule type" value="Genomic_DNA"/>
</dbReference>
<dbReference type="GO" id="GO:0005730">
    <property type="term" value="C:nucleolus"/>
    <property type="evidence" value="ECO:0007669"/>
    <property type="project" value="TreeGrafter"/>
</dbReference>
<evidence type="ECO:0000259" key="9">
    <source>
        <dbReference type="PROSITE" id="PS51192"/>
    </source>
</evidence>
<dbReference type="CDD" id="cd17982">
    <property type="entry name" value="DEXHc_DHX37"/>
    <property type="match status" value="1"/>
</dbReference>
<dbReference type="GO" id="GO:0016787">
    <property type="term" value="F:hydrolase activity"/>
    <property type="evidence" value="ECO:0007669"/>
    <property type="project" value="UniProtKB-KW"/>
</dbReference>
<dbReference type="PROSITE" id="PS00690">
    <property type="entry name" value="DEAH_ATP_HELICASE"/>
    <property type="match status" value="1"/>
</dbReference>
<name>A0A836FI59_9HYME</name>
<dbReference type="Proteomes" id="UP000669903">
    <property type="component" value="Unassembled WGS sequence"/>
</dbReference>
<feature type="compositionally biased region" description="Basic and acidic residues" evidence="8">
    <location>
        <begin position="524"/>
        <end position="545"/>
    </location>
</feature>
<evidence type="ECO:0000313" key="13">
    <source>
        <dbReference type="Proteomes" id="UP000669903"/>
    </source>
</evidence>
<dbReference type="InterPro" id="IPR007502">
    <property type="entry name" value="Helicase-assoc_dom"/>
</dbReference>
<evidence type="ECO:0000256" key="2">
    <source>
        <dbReference type="ARBA" id="ARBA00012552"/>
    </source>
</evidence>
<evidence type="ECO:0000256" key="6">
    <source>
        <dbReference type="ARBA" id="ARBA00022840"/>
    </source>
</evidence>
<dbReference type="GO" id="GO:0003724">
    <property type="term" value="F:RNA helicase activity"/>
    <property type="evidence" value="ECO:0007669"/>
    <property type="project" value="UniProtKB-EC"/>
</dbReference>
<keyword evidence="5 12" id="KW-0347">Helicase</keyword>
<feature type="region of interest" description="Disordered" evidence="8">
    <location>
        <begin position="519"/>
        <end position="555"/>
    </location>
</feature>
<feature type="compositionally biased region" description="Basic and acidic residues" evidence="8">
    <location>
        <begin position="205"/>
        <end position="224"/>
    </location>
</feature>
<keyword evidence="6" id="KW-0067">ATP-binding</keyword>
<reference evidence="12" key="1">
    <citation type="submission" date="2020-03" db="EMBL/GenBank/DDBJ databases">
        <title>Relaxed selection underlies rapid genomic changes in the transitions from sociality to social parasitism in ants.</title>
        <authorList>
            <person name="Bi X."/>
        </authorList>
    </citation>
    <scope>NUCLEOTIDE SEQUENCE</scope>
    <source>
        <strain evidence="12">BGI-DK2014a</strain>
        <tissue evidence="12">Whole body</tissue>
    </source>
</reference>
<keyword evidence="13" id="KW-1185">Reference proteome</keyword>
<evidence type="ECO:0000256" key="4">
    <source>
        <dbReference type="ARBA" id="ARBA00022801"/>
    </source>
</evidence>
<dbReference type="InterPro" id="IPR027267">
    <property type="entry name" value="AH/BAR_dom_sf"/>
</dbReference>
<feature type="compositionally biased region" description="Low complexity" evidence="8">
    <location>
        <begin position="1741"/>
        <end position="1755"/>
    </location>
</feature>
<feature type="region of interest" description="Disordered" evidence="8">
    <location>
        <begin position="1545"/>
        <end position="1617"/>
    </location>
</feature>
<dbReference type="InterPro" id="IPR013606">
    <property type="entry name" value="I-BAR_dom"/>
</dbReference>
<dbReference type="Pfam" id="PF08397">
    <property type="entry name" value="IMD"/>
    <property type="match status" value="1"/>
</dbReference>
<feature type="compositionally biased region" description="Polar residues" evidence="8">
    <location>
        <begin position="1722"/>
        <end position="1732"/>
    </location>
</feature>
<dbReference type="GO" id="GO:0003723">
    <property type="term" value="F:RNA binding"/>
    <property type="evidence" value="ECO:0007669"/>
    <property type="project" value="TreeGrafter"/>
</dbReference>
<dbReference type="PROSITE" id="PS51338">
    <property type="entry name" value="IMD"/>
    <property type="match status" value="1"/>
</dbReference>
<dbReference type="Pfam" id="PF23362">
    <property type="entry name" value="DHX37_C"/>
    <property type="match status" value="1"/>
</dbReference>
<feature type="region of interest" description="Disordered" evidence="8">
    <location>
        <begin position="1652"/>
        <end position="1767"/>
    </location>
</feature>
<dbReference type="SMART" id="SM00847">
    <property type="entry name" value="HA2"/>
    <property type="match status" value="1"/>
</dbReference>
<dbReference type="Pfam" id="PF00270">
    <property type="entry name" value="DEAD"/>
    <property type="match status" value="1"/>
</dbReference>
<dbReference type="InterPro" id="IPR014001">
    <property type="entry name" value="Helicase_ATP-bd"/>
</dbReference>
<feature type="compositionally biased region" description="Low complexity" evidence="8">
    <location>
        <begin position="1553"/>
        <end position="1585"/>
    </location>
</feature>
<dbReference type="EC" id="3.6.4.13" evidence="2"/>
<dbReference type="InterPro" id="IPR056371">
    <property type="entry name" value="DHX37-like_C"/>
</dbReference>
<dbReference type="SMART" id="SM00490">
    <property type="entry name" value="HELICc"/>
    <property type="match status" value="1"/>
</dbReference>
<feature type="compositionally biased region" description="Acidic residues" evidence="8">
    <location>
        <begin position="546"/>
        <end position="555"/>
    </location>
</feature>
<comment type="caution">
    <text evidence="12">The sequence shown here is derived from an EMBL/GenBank/DDBJ whole genome shotgun (WGS) entry which is preliminary data.</text>
</comment>
<feature type="domain" description="Helicase ATP-binding" evidence="9">
    <location>
        <begin position="283"/>
        <end position="449"/>
    </location>
</feature>
<dbReference type="InterPro" id="IPR002464">
    <property type="entry name" value="DNA/RNA_helicase_DEAH_CS"/>
</dbReference>
<feature type="compositionally biased region" description="Low complexity" evidence="8">
    <location>
        <begin position="1780"/>
        <end position="1796"/>
    </location>
</feature>